<proteinExistence type="predicted"/>
<name>A8PHD4_COPC7</name>
<evidence type="ECO:0000313" key="2">
    <source>
        <dbReference type="Proteomes" id="UP000001861"/>
    </source>
</evidence>
<dbReference type="Proteomes" id="UP000001861">
    <property type="component" value="Unassembled WGS sequence"/>
</dbReference>
<comment type="caution">
    <text evidence="1">The sequence shown here is derived from an EMBL/GenBank/DDBJ whole genome shotgun (WGS) entry which is preliminary data.</text>
</comment>
<dbReference type="GeneID" id="6018068"/>
<sequence length="107" mass="12097">MDSNGNCHPVAFLSKSFSPAKRNYEIYNKERSGKEKKLKDEKGFLIFSCSFSNSSKPSMTLPVPVGWFCSGDPADTRAPAWFLHHLVWRALQADENLLPRGNSVLHR</sequence>
<organism evidence="1 2">
    <name type="scientific">Coprinopsis cinerea (strain Okayama-7 / 130 / ATCC MYA-4618 / FGSC 9003)</name>
    <name type="common">Inky cap fungus</name>
    <name type="synonym">Hormographiella aspergillata</name>
    <dbReference type="NCBI Taxonomy" id="240176"/>
    <lineage>
        <taxon>Eukaryota</taxon>
        <taxon>Fungi</taxon>
        <taxon>Dikarya</taxon>
        <taxon>Basidiomycota</taxon>
        <taxon>Agaricomycotina</taxon>
        <taxon>Agaricomycetes</taxon>
        <taxon>Agaricomycetidae</taxon>
        <taxon>Agaricales</taxon>
        <taxon>Agaricineae</taxon>
        <taxon>Psathyrellaceae</taxon>
        <taxon>Coprinopsis</taxon>
    </lineage>
</organism>
<protein>
    <submittedName>
        <fullName evidence="1">Uncharacterized protein</fullName>
    </submittedName>
</protein>
<dbReference type="InParanoid" id="A8PHD4"/>
<evidence type="ECO:0000313" key="1">
    <source>
        <dbReference type="EMBL" id="EAU80432.2"/>
    </source>
</evidence>
<keyword evidence="2" id="KW-1185">Reference proteome</keyword>
<dbReference type="RefSeq" id="XP_001841386.2">
    <property type="nucleotide sequence ID" value="XM_001841334.2"/>
</dbReference>
<gene>
    <name evidence="1" type="ORF">CC1G_13296</name>
</gene>
<reference evidence="1 2" key="1">
    <citation type="journal article" date="2010" name="Proc. Natl. Acad. Sci. U.S.A.">
        <title>Insights into evolution of multicellular fungi from the assembled chromosomes of the mushroom Coprinopsis cinerea (Coprinus cinereus).</title>
        <authorList>
            <person name="Stajich J.E."/>
            <person name="Wilke S.K."/>
            <person name="Ahren D."/>
            <person name="Au C.H."/>
            <person name="Birren B.W."/>
            <person name="Borodovsky M."/>
            <person name="Burns C."/>
            <person name="Canback B."/>
            <person name="Casselton L.A."/>
            <person name="Cheng C.K."/>
            <person name="Deng J."/>
            <person name="Dietrich F.S."/>
            <person name="Fargo D.C."/>
            <person name="Farman M.L."/>
            <person name="Gathman A.C."/>
            <person name="Goldberg J."/>
            <person name="Guigo R."/>
            <person name="Hoegger P.J."/>
            <person name="Hooker J.B."/>
            <person name="Huggins A."/>
            <person name="James T.Y."/>
            <person name="Kamada T."/>
            <person name="Kilaru S."/>
            <person name="Kodira C."/>
            <person name="Kues U."/>
            <person name="Kupfer D."/>
            <person name="Kwan H.S."/>
            <person name="Lomsadze A."/>
            <person name="Li W."/>
            <person name="Lilly W.W."/>
            <person name="Ma L.J."/>
            <person name="Mackey A.J."/>
            <person name="Manning G."/>
            <person name="Martin F."/>
            <person name="Muraguchi H."/>
            <person name="Natvig D.O."/>
            <person name="Palmerini H."/>
            <person name="Ramesh M.A."/>
            <person name="Rehmeyer C.J."/>
            <person name="Roe B.A."/>
            <person name="Shenoy N."/>
            <person name="Stanke M."/>
            <person name="Ter-Hovhannisyan V."/>
            <person name="Tunlid A."/>
            <person name="Velagapudi R."/>
            <person name="Vision T.J."/>
            <person name="Zeng Q."/>
            <person name="Zolan M.E."/>
            <person name="Pukkila P.J."/>
        </authorList>
    </citation>
    <scope>NUCLEOTIDE SEQUENCE [LARGE SCALE GENOMIC DNA]</scope>
    <source>
        <strain evidence="2">Okayama-7 / 130 / ATCC MYA-4618 / FGSC 9003</strain>
    </source>
</reference>
<dbReference type="AlphaFoldDB" id="A8PHD4"/>
<dbReference type="KEGG" id="cci:CC1G_13296"/>
<dbReference type="EMBL" id="AACS02000006">
    <property type="protein sequence ID" value="EAU80432.2"/>
    <property type="molecule type" value="Genomic_DNA"/>
</dbReference>
<dbReference type="HOGENOM" id="CLU_2209892_0_0_1"/>
<accession>A8PHD4</accession>
<dbReference type="VEuPathDB" id="FungiDB:CC1G_13296"/>
<dbReference type="OrthoDB" id="3018369at2759"/>